<organism evidence="1 2">
    <name type="scientific">Smallanthus sonchifolius</name>
    <dbReference type="NCBI Taxonomy" id="185202"/>
    <lineage>
        <taxon>Eukaryota</taxon>
        <taxon>Viridiplantae</taxon>
        <taxon>Streptophyta</taxon>
        <taxon>Embryophyta</taxon>
        <taxon>Tracheophyta</taxon>
        <taxon>Spermatophyta</taxon>
        <taxon>Magnoliopsida</taxon>
        <taxon>eudicotyledons</taxon>
        <taxon>Gunneridae</taxon>
        <taxon>Pentapetalae</taxon>
        <taxon>asterids</taxon>
        <taxon>campanulids</taxon>
        <taxon>Asterales</taxon>
        <taxon>Asteraceae</taxon>
        <taxon>Asteroideae</taxon>
        <taxon>Heliantheae alliance</taxon>
        <taxon>Millerieae</taxon>
        <taxon>Smallanthus</taxon>
    </lineage>
</organism>
<proteinExistence type="predicted"/>
<accession>A0ACB9IPV8</accession>
<evidence type="ECO:0000313" key="1">
    <source>
        <dbReference type="EMBL" id="KAI3810294.1"/>
    </source>
</evidence>
<sequence>MNPNDPNMFWLHHVSQQNAFTQPQPFNQNPFGSPGYAPNMPTMPNMPGGYSQDPDFIPKTQELPEEEEEDVEETQPVRKGQQQVNKQLKDEARSRQGDAHGSAMPSLLPKALVHCHLSVYALTVAKASPSG</sequence>
<protein>
    <submittedName>
        <fullName evidence="1">Uncharacterized protein</fullName>
    </submittedName>
</protein>
<comment type="caution">
    <text evidence="1">The sequence shown here is derived from an EMBL/GenBank/DDBJ whole genome shotgun (WGS) entry which is preliminary data.</text>
</comment>
<gene>
    <name evidence="1" type="ORF">L1987_19906</name>
</gene>
<reference evidence="1 2" key="2">
    <citation type="journal article" date="2022" name="Mol. Ecol. Resour.">
        <title>The genomes of chicory, endive, great burdock and yacon provide insights into Asteraceae paleo-polyploidization history and plant inulin production.</title>
        <authorList>
            <person name="Fan W."/>
            <person name="Wang S."/>
            <person name="Wang H."/>
            <person name="Wang A."/>
            <person name="Jiang F."/>
            <person name="Liu H."/>
            <person name="Zhao H."/>
            <person name="Xu D."/>
            <person name="Zhang Y."/>
        </authorList>
    </citation>
    <scope>NUCLEOTIDE SEQUENCE [LARGE SCALE GENOMIC DNA]</scope>
    <source>
        <strain evidence="2">cv. Yunnan</strain>
        <tissue evidence="1">Leaves</tissue>
    </source>
</reference>
<reference evidence="2" key="1">
    <citation type="journal article" date="2022" name="Mol. Ecol. Resour.">
        <title>The genomes of chicory, endive, great burdock and yacon provide insights into Asteraceae palaeo-polyploidization history and plant inulin production.</title>
        <authorList>
            <person name="Fan W."/>
            <person name="Wang S."/>
            <person name="Wang H."/>
            <person name="Wang A."/>
            <person name="Jiang F."/>
            <person name="Liu H."/>
            <person name="Zhao H."/>
            <person name="Xu D."/>
            <person name="Zhang Y."/>
        </authorList>
    </citation>
    <scope>NUCLEOTIDE SEQUENCE [LARGE SCALE GENOMIC DNA]</scope>
    <source>
        <strain evidence="2">cv. Yunnan</strain>
    </source>
</reference>
<keyword evidence="2" id="KW-1185">Reference proteome</keyword>
<evidence type="ECO:0000313" key="2">
    <source>
        <dbReference type="Proteomes" id="UP001056120"/>
    </source>
</evidence>
<dbReference type="EMBL" id="CM042024">
    <property type="protein sequence ID" value="KAI3810294.1"/>
    <property type="molecule type" value="Genomic_DNA"/>
</dbReference>
<dbReference type="Proteomes" id="UP001056120">
    <property type="component" value="Linkage Group LG07"/>
</dbReference>
<name>A0ACB9IPV8_9ASTR</name>